<dbReference type="GO" id="GO:0003824">
    <property type="term" value="F:catalytic activity"/>
    <property type="evidence" value="ECO:0007669"/>
    <property type="project" value="InterPro"/>
</dbReference>
<dbReference type="InterPro" id="IPR044855">
    <property type="entry name" value="CoA-Trfase_III_dom3_sf"/>
</dbReference>
<accession>R4XGJ6</accession>
<dbReference type="PANTHER" id="PTHR48228">
    <property type="entry name" value="SUCCINYL-COA--D-CITRAMALATE COA-TRANSFERASE"/>
    <property type="match status" value="1"/>
</dbReference>
<dbReference type="Gene3D" id="3.40.50.10540">
    <property type="entry name" value="Crotonobetainyl-coa:carnitine coa-transferase, domain 1"/>
    <property type="match status" value="1"/>
</dbReference>
<protein>
    <recommendedName>
        <fullName evidence="4">Alpha-methylacyl-CoA racemase</fullName>
    </recommendedName>
</protein>
<dbReference type="SUPFAM" id="SSF89796">
    <property type="entry name" value="CoA-transferase family III (CaiB/BaiF)"/>
    <property type="match status" value="1"/>
</dbReference>
<dbReference type="PANTHER" id="PTHR48228:SF5">
    <property type="entry name" value="ALPHA-METHYLACYL-COA RACEMASE"/>
    <property type="match status" value="1"/>
</dbReference>
<evidence type="ECO:0000313" key="3">
    <source>
        <dbReference type="Proteomes" id="UP000013776"/>
    </source>
</evidence>
<organism evidence="2 3">
    <name type="scientific">Taphrina deformans (strain PYCC 5710 / ATCC 11124 / CBS 356.35 / IMI 108563 / JCM 9778 / NBRC 8474)</name>
    <name type="common">Peach leaf curl fungus</name>
    <name type="synonym">Lalaria deformans</name>
    <dbReference type="NCBI Taxonomy" id="1097556"/>
    <lineage>
        <taxon>Eukaryota</taxon>
        <taxon>Fungi</taxon>
        <taxon>Dikarya</taxon>
        <taxon>Ascomycota</taxon>
        <taxon>Taphrinomycotina</taxon>
        <taxon>Taphrinomycetes</taxon>
        <taxon>Taphrinales</taxon>
        <taxon>Taphrinaceae</taxon>
        <taxon>Taphrina</taxon>
    </lineage>
</organism>
<dbReference type="OrthoDB" id="16747at2759"/>
<keyword evidence="3" id="KW-1185">Reference proteome</keyword>
<evidence type="ECO:0000313" key="2">
    <source>
        <dbReference type="EMBL" id="CCG85017.1"/>
    </source>
</evidence>
<dbReference type="Proteomes" id="UP000013776">
    <property type="component" value="Unassembled WGS sequence"/>
</dbReference>
<dbReference type="AlphaFoldDB" id="R4XGJ6"/>
<evidence type="ECO:0000256" key="1">
    <source>
        <dbReference type="ARBA" id="ARBA00008383"/>
    </source>
</evidence>
<comment type="caution">
    <text evidence="2">The sequence shown here is derived from an EMBL/GenBank/DDBJ whole genome shotgun (WGS) entry which is preliminary data.</text>
</comment>
<dbReference type="Gene3D" id="3.30.1540.10">
    <property type="entry name" value="formyl-coa transferase, domain 3"/>
    <property type="match status" value="1"/>
</dbReference>
<comment type="similarity">
    <text evidence="1">Belongs to the CoA-transferase III family.</text>
</comment>
<dbReference type="Pfam" id="PF02515">
    <property type="entry name" value="CoA_transf_3"/>
    <property type="match status" value="1"/>
</dbReference>
<gene>
    <name evidence="2" type="ORF">TAPDE_005597</name>
</gene>
<dbReference type="EMBL" id="CAHR02000386">
    <property type="protein sequence ID" value="CCG85017.1"/>
    <property type="molecule type" value="Genomic_DNA"/>
</dbReference>
<name>R4XGJ6_TAPDE</name>
<reference evidence="2 3" key="1">
    <citation type="journal article" date="2013" name="MBio">
        <title>Genome sequencing of the plant pathogen Taphrina deformans, the causal agent of peach leaf curl.</title>
        <authorList>
            <person name="Cisse O.H."/>
            <person name="Almeida J.M.G.C.F."/>
            <person name="Fonseca A."/>
            <person name="Kumar A.A."/>
            <person name="Salojaervi J."/>
            <person name="Overmyer K."/>
            <person name="Hauser P.M."/>
            <person name="Pagni M."/>
        </authorList>
    </citation>
    <scope>NUCLEOTIDE SEQUENCE [LARGE SCALE GENOMIC DNA]</scope>
    <source>
        <strain evidence="3">PYCC 5710 / ATCC 11124 / CBS 356.35 / IMI 108563 / JCM 9778 / NBRC 8474</strain>
    </source>
</reference>
<dbReference type="eggNOG" id="KOG3957">
    <property type="taxonomic scope" value="Eukaryota"/>
</dbReference>
<proteinExistence type="inferred from homology"/>
<dbReference type="STRING" id="1097556.R4XGJ6"/>
<dbReference type="InterPro" id="IPR003673">
    <property type="entry name" value="CoA-Trfase_fam_III"/>
</dbReference>
<sequence>MESLHLGPEDLRARHPRLIYARLTGFPRSGKWSRAAGHDINYLALSGSLHALGTKERPIPPANLLGDFAGGGMTCVLGILLALHTRQTTGQGSVVEANMVDGASYLSTFVRHAQKVPEMWGRPRGENLLDGGCPFYRCYKTKDAKFMAIGALEPQFYETFLDKFGVSAAEIETCRDRGRENWPAIQAILERRFLAQTSSEWCNTYDGTDACVTLVLPDILPTKVPVNVNNYQGLPDCRTHKNGRELAGMRAGRGEKEVLDAWLGNSKARL</sequence>
<dbReference type="InterPro" id="IPR023606">
    <property type="entry name" value="CoA-Trfase_III_dom_1_sf"/>
</dbReference>
<dbReference type="VEuPathDB" id="FungiDB:TAPDE_005597"/>
<evidence type="ECO:0008006" key="4">
    <source>
        <dbReference type="Google" id="ProtNLM"/>
    </source>
</evidence>
<dbReference type="InterPro" id="IPR050509">
    <property type="entry name" value="CoA-transferase_III"/>
</dbReference>